<dbReference type="SUPFAM" id="SSF46689">
    <property type="entry name" value="Homeodomain-like"/>
    <property type="match status" value="1"/>
</dbReference>
<dbReference type="KEGG" id="dni:HX89_14345"/>
<organism evidence="2 3">
    <name type="scientific">Dermacoccus nishinomiyaensis</name>
    <dbReference type="NCBI Taxonomy" id="1274"/>
    <lineage>
        <taxon>Bacteria</taxon>
        <taxon>Bacillati</taxon>
        <taxon>Actinomycetota</taxon>
        <taxon>Actinomycetes</taxon>
        <taxon>Micrococcales</taxon>
        <taxon>Dermacoccaceae</taxon>
        <taxon>Dermacoccus</taxon>
    </lineage>
</organism>
<evidence type="ECO:0000313" key="2">
    <source>
        <dbReference type="EMBL" id="AIF41885.1"/>
    </source>
</evidence>
<dbReference type="GO" id="GO:0006313">
    <property type="term" value="P:DNA transposition"/>
    <property type="evidence" value="ECO:0007669"/>
    <property type="project" value="InterPro"/>
</dbReference>
<keyword evidence="1" id="KW-0175">Coiled coil</keyword>
<evidence type="ECO:0000256" key="1">
    <source>
        <dbReference type="SAM" id="Coils"/>
    </source>
</evidence>
<accession>A0A075JJB8</accession>
<proteinExistence type="predicted"/>
<dbReference type="Proteomes" id="UP000027986">
    <property type="component" value="Plasmid unnamed"/>
</dbReference>
<protein>
    <submittedName>
        <fullName evidence="2">Transposase</fullName>
    </submittedName>
</protein>
<dbReference type="EMBL" id="CP008890">
    <property type="protein sequence ID" value="AIF41885.1"/>
    <property type="molecule type" value="Genomic_DNA"/>
</dbReference>
<dbReference type="Pfam" id="PF01527">
    <property type="entry name" value="HTH_Tnp_1"/>
    <property type="match status" value="1"/>
</dbReference>
<dbReference type="AlphaFoldDB" id="A0A075JJB8"/>
<dbReference type="InterPro" id="IPR002514">
    <property type="entry name" value="Transposase_8"/>
</dbReference>
<dbReference type="HOGENOM" id="CLU_027402_33_0_11"/>
<geneLocation type="plasmid" evidence="2 3">
    <name>unnamed</name>
</geneLocation>
<sequence>MARKNYTDEFRQRAVDLFASTPGATLKGIAADLGISRGALREWVEKHGSGITTTGTASTPAPARAESQAAKVLRLEAENARLEAEKLKLQTERGILRQAAKYFAGETNW</sequence>
<dbReference type="Gene3D" id="1.10.10.60">
    <property type="entry name" value="Homeodomain-like"/>
    <property type="match status" value="1"/>
</dbReference>
<dbReference type="InterPro" id="IPR009057">
    <property type="entry name" value="Homeodomain-like_sf"/>
</dbReference>
<keyword evidence="2" id="KW-0614">Plasmid</keyword>
<dbReference type="GO" id="GO:0003677">
    <property type="term" value="F:DNA binding"/>
    <property type="evidence" value="ECO:0007669"/>
    <property type="project" value="InterPro"/>
</dbReference>
<evidence type="ECO:0000313" key="3">
    <source>
        <dbReference type="Proteomes" id="UP000027986"/>
    </source>
</evidence>
<keyword evidence="3" id="KW-1185">Reference proteome</keyword>
<reference evidence="2 3" key="1">
    <citation type="submission" date="2014-07" db="EMBL/GenBank/DDBJ databases">
        <title>Genome Sequencing of Dermacoccus nishinomiyaensis.</title>
        <authorList>
            <person name="Hong K.W."/>
            <person name="Chan K.G."/>
        </authorList>
    </citation>
    <scope>NUCLEOTIDE SEQUENCE [LARGE SCALE GENOMIC DNA]</scope>
    <source>
        <strain evidence="2 3">M25</strain>
        <plasmid evidence="3">Plasmid unnamed</plasmid>
    </source>
</reference>
<name>A0A075JJB8_9MICO</name>
<feature type="coiled-coil region" evidence="1">
    <location>
        <begin position="65"/>
        <end position="99"/>
    </location>
</feature>
<gene>
    <name evidence="2" type="ORF">HX89_14345</name>
</gene>
<dbReference type="eggNOG" id="COG2963">
    <property type="taxonomic scope" value="Bacteria"/>
</dbReference>
<dbReference type="GO" id="GO:0004803">
    <property type="term" value="F:transposase activity"/>
    <property type="evidence" value="ECO:0007669"/>
    <property type="project" value="InterPro"/>
</dbReference>